<dbReference type="InterPro" id="IPR032580">
    <property type="entry name" value="SatD"/>
</dbReference>
<accession>A0A9D7XQ03</accession>
<organism evidence="1 2">
    <name type="scientific">Candidatus Opimibacter skivensis</name>
    <dbReference type="NCBI Taxonomy" id="2982028"/>
    <lineage>
        <taxon>Bacteria</taxon>
        <taxon>Pseudomonadati</taxon>
        <taxon>Bacteroidota</taxon>
        <taxon>Saprospiria</taxon>
        <taxon>Saprospirales</taxon>
        <taxon>Saprospiraceae</taxon>
        <taxon>Candidatus Opimibacter</taxon>
    </lineage>
</organism>
<reference evidence="1 2" key="1">
    <citation type="submission" date="2020-10" db="EMBL/GenBank/DDBJ databases">
        <title>Connecting structure to function with the recovery of over 1000 high-quality activated sludge metagenome-assembled genomes encoding full-length rRNA genes using long-read sequencing.</title>
        <authorList>
            <person name="Singleton C.M."/>
            <person name="Petriglieri F."/>
            <person name="Kristensen J.M."/>
            <person name="Kirkegaard R.H."/>
            <person name="Michaelsen T.Y."/>
            <person name="Andersen M.H."/>
            <person name="Karst S.M."/>
            <person name="Dueholm M.S."/>
            <person name="Nielsen P.H."/>
            <person name="Albertsen M."/>
        </authorList>
    </citation>
    <scope>NUCLEOTIDE SEQUENCE [LARGE SCALE GENOMIC DNA]</scope>
    <source>
        <strain evidence="1">Ribe_18-Q3-R11-54_MAXAC.273</strain>
    </source>
</reference>
<dbReference type="Proteomes" id="UP000808337">
    <property type="component" value="Unassembled WGS sequence"/>
</dbReference>
<evidence type="ECO:0000313" key="1">
    <source>
        <dbReference type="EMBL" id="MBK9982556.1"/>
    </source>
</evidence>
<dbReference type="Pfam" id="PF16264">
    <property type="entry name" value="SatD"/>
    <property type="match status" value="1"/>
</dbReference>
<evidence type="ECO:0000313" key="2">
    <source>
        <dbReference type="Proteomes" id="UP000808337"/>
    </source>
</evidence>
<sequence>MTSIITGDIINSRHLVNPEEWLVPLKNLFAQEGKSPELWDIYKGNSFQLEIRQPEKSLFTAIRIKTIIKSIKDIDVRMAIGIGQKTYSAPRIMESNGEVFVYAHEQLERLKKEKGTMAVKTSWAEFDREMNLYIRLSLIAMDSWKPKTAQLVNLLLLNPDRGQKQIAEFLGIKQSAVSQGRKRAHLSEIMEMESLFREKIKKLDL</sequence>
<gene>
    <name evidence="1" type="ORF">IPP15_09035</name>
</gene>
<protein>
    <submittedName>
        <fullName evidence="1">Transcriptional regulator</fullName>
    </submittedName>
</protein>
<dbReference type="EMBL" id="JADKGY010000006">
    <property type="protein sequence ID" value="MBK9982556.1"/>
    <property type="molecule type" value="Genomic_DNA"/>
</dbReference>
<comment type="caution">
    <text evidence="1">The sequence shown here is derived from an EMBL/GenBank/DDBJ whole genome shotgun (WGS) entry which is preliminary data.</text>
</comment>
<name>A0A9D7XQ03_9BACT</name>
<dbReference type="AlphaFoldDB" id="A0A9D7XQ03"/>
<proteinExistence type="predicted"/>